<dbReference type="Pfam" id="PF00090">
    <property type="entry name" value="TSP_1"/>
    <property type="match status" value="2"/>
</dbReference>
<dbReference type="EMBL" id="FN653038">
    <property type="protein sequence ID" value="CBY24046.1"/>
    <property type="molecule type" value="Genomic_DNA"/>
</dbReference>
<keyword evidence="1 5" id="KW-0645">Protease</keyword>
<dbReference type="AlphaFoldDB" id="E4XD12"/>
<gene>
    <name evidence="8" type="ORF">GSOID_T00008046001</name>
</gene>
<dbReference type="CDD" id="cd00190">
    <property type="entry name" value="Tryp_SPc"/>
    <property type="match status" value="1"/>
</dbReference>
<accession>E4XD12</accession>
<evidence type="ECO:0000256" key="5">
    <source>
        <dbReference type="RuleBase" id="RU363034"/>
    </source>
</evidence>
<dbReference type="Pfam" id="PF00089">
    <property type="entry name" value="Trypsin"/>
    <property type="match status" value="1"/>
</dbReference>
<feature type="signal peptide" evidence="6">
    <location>
        <begin position="1"/>
        <end position="20"/>
    </location>
</feature>
<keyword evidence="4" id="KW-1015">Disulfide bond</keyword>
<evidence type="ECO:0000256" key="6">
    <source>
        <dbReference type="SAM" id="SignalP"/>
    </source>
</evidence>
<dbReference type="GO" id="GO:0006508">
    <property type="term" value="P:proteolysis"/>
    <property type="evidence" value="ECO:0007669"/>
    <property type="project" value="UniProtKB-KW"/>
</dbReference>
<feature type="chain" id="PRO_5003191187" description="Peptidase S1 domain-containing protein" evidence="6">
    <location>
        <begin position="21"/>
        <end position="615"/>
    </location>
</feature>
<evidence type="ECO:0000313" key="8">
    <source>
        <dbReference type="EMBL" id="CBY24046.1"/>
    </source>
</evidence>
<evidence type="ECO:0000256" key="3">
    <source>
        <dbReference type="ARBA" id="ARBA00022825"/>
    </source>
</evidence>
<feature type="domain" description="Peptidase S1" evidence="7">
    <location>
        <begin position="315"/>
        <end position="581"/>
    </location>
</feature>
<dbReference type="FunFam" id="2.40.10.10:FF:000036">
    <property type="entry name" value="Trypsin beta"/>
    <property type="match status" value="1"/>
</dbReference>
<dbReference type="InterPro" id="IPR018114">
    <property type="entry name" value="TRYPSIN_HIS"/>
</dbReference>
<dbReference type="InParanoid" id="E4XD12"/>
<dbReference type="PANTHER" id="PTHR24252">
    <property type="entry name" value="ACROSIN-RELATED"/>
    <property type="match status" value="1"/>
</dbReference>
<evidence type="ECO:0000256" key="1">
    <source>
        <dbReference type="ARBA" id="ARBA00022670"/>
    </source>
</evidence>
<dbReference type="OrthoDB" id="6755574at2759"/>
<organism evidence="8">
    <name type="scientific">Oikopleura dioica</name>
    <name type="common">Tunicate</name>
    <dbReference type="NCBI Taxonomy" id="34765"/>
    <lineage>
        <taxon>Eukaryota</taxon>
        <taxon>Metazoa</taxon>
        <taxon>Chordata</taxon>
        <taxon>Tunicata</taxon>
        <taxon>Appendicularia</taxon>
        <taxon>Copelata</taxon>
        <taxon>Oikopleuridae</taxon>
        <taxon>Oikopleura</taxon>
    </lineage>
</organism>
<keyword evidence="9" id="KW-1185">Reference proteome</keyword>
<keyword evidence="2 5" id="KW-0378">Hydrolase</keyword>
<dbReference type="Gene3D" id="2.20.100.10">
    <property type="entry name" value="Thrombospondin type-1 (TSP1) repeat"/>
    <property type="match status" value="3"/>
</dbReference>
<dbReference type="SMART" id="SM00209">
    <property type="entry name" value="TSP1"/>
    <property type="match status" value="3"/>
</dbReference>
<reference evidence="8" key="1">
    <citation type="journal article" date="2010" name="Science">
        <title>Plasticity of animal genome architecture unmasked by rapid evolution of a pelagic tunicate.</title>
        <authorList>
            <person name="Denoeud F."/>
            <person name="Henriet S."/>
            <person name="Mungpakdee S."/>
            <person name="Aury J.M."/>
            <person name="Da Silva C."/>
            <person name="Brinkmann H."/>
            <person name="Mikhaleva J."/>
            <person name="Olsen L.C."/>
            <person name="Jubin C."/>
            <person name="Canestro C."/>
            <person name="Bouquet J.M."/>
            <person name="Danks G."/>
            <person name="Poulain J."/>
            <person name="Campsteijn C."/>
            <person name="Adamski M."/>
            <person name="Cross I."/>
            <person name="Yadetie F."/>
            <person name="Muffato M."/>
            <person name="Louis A."/>
            <person name="Butcher S."/>
            <person name="Tsagkogeorga G."/>
            <person name="Konrad A."/>
            <person name="Singh S."/>
            <person name="Jensen M.F."/>
            <person name="Cong E.H."/>
            <person name="Eikeseth-Otteraa H."/>
            <person name="Noel B."/>
            <person name="Anthouard V."/>
            <person name="Porcel B.M."/>
            <person name="Kachouri-Lafond R."/>
            <person name="Nishino A."/>
            <person name="Ugolini M."/>
            <person name="Chourrout P."/>
            <person name="Nishida H."/>
            <person name="Aasland R."/>
            <person name="Huzurbazar S."/>
            <person name="Westhof E."/>
            <person name="Delsuc F."/>
            <person name="Lehrach H."/>
            <person name="Reinhardt R."/>
            <person name="Weissenbach J."/>
            <person name="Roy S.W."/>
            <person name="Artiguenave F."/>
            <person name="Postlethwait J.H."/>
            <person name="Manak J.R."/>
            <person name="Thompson E.M."/>
            <person name="Jaillon O."/>
            <person name="Du Pasquier L."/>
            <person name="Boudinot P."/>
            <person name="Liberles D.A."/>
            <person name="Volff J.N."/>
            <person name="Philippe H."/>
            <person name="Lenhard B."/>
            <person name="Roest Crollius H."/>
            <person name="Wincker P."/>
            <person name="Chourrout D."/>
        </authorList>
    </citation>
    <scope>NUCLEOTIDE SEQUENCE [LARGE SCALE GENOMIC DNA]</scope>
</reference>
<dbReference type="SUPFAM" id="SSF82895">
    <property type="entry name" value="TSP-1 type 1 repeat"/>
    <property type="match status" value="3"/>
</dbReference>
<dbReference type="InterPro" id="IPR043504">
    <property type="entry name" value="Peptidase_S1_PA_chymotrypsin"/>
</dbReference>
<evidence type="ECO:0000259" key="7">
    <source>
        <dbReference type="PROSITE" id="PS50240"/>
    </source>
</evidence>
<dbReference type="PANTHER" id="PTHR24252:SF7">
    <property type="entry name" value="HYALIN"/>
    <property type="match status" value="1"/>
</dbReference>
<proteinExistence type="predicted"/>
<name>E4XD12_OIKDI</name>
<dbReference type="Pfam" id="PF19030">
    <property type="entry name" value="TSP1_ADAMTS"/>
    <property type="match status" value="1"/>
</dbReference>
<dbReference type="SMART" id="SM00020">
    <property type="entry name" value="Tryp_SPc"/>
    <property type="match status" value="1"/>
</dbReference>
<evidence type="ECO:0000313" key="9">
    <source>
        <dbReference type="Proteomes" id="UP000001307"/>
    </source>
</evidence>
<dbReference type="Proteomes" id="UP000001307">
    <property type="component" value="Unassembled WGS sequence"/>
</dbReference>
<dbReference type="FunFam" id="2.40.10.10:FF:000068">
    <property type="entry name" value="transmembrane protease serine 2"/>
    <property type="match status" value="1"/>
</dbReference>
<dbReference type="PROSITE" id="PS00134">
    <property type="entry name" value="TRYPSIN_HIS"/>
    <property type="match status" value="1"/>
</dbReference>
<sequence length="615" mass="67808">MVRKCAAELLLLALVGHVAAGIVDPDSIQQDDDEPKFVEVTIRELEESDFVGKIDASVILFPEPLMTGHERVRRAGNGKRRRLTAKQRKKLLAKQKEAFVTQASKSSSALGAGWSNWTPFASCSGVCGAGSTQRRRFCKNAAVGSSRCPGAAVERKECTPKGCGAEQQYDWGQFEYNSCSRSCGGGVTLASRQCFKKGTRDVVDRSFCEEGPAQRKMRCNTHPCAAKEAFAWTAFDYGECDVTCGNGVQFGFRSCVNKVTMKYVDSTKCQGDQYITRSCNNAPCNVSIKSVKSVEATCGMVPRKKQGPAQVNLRIHGGDHSMDGEWPWQVSLQHKSCKYRGGRQCEWKHLCGGSIVDNKWIVTAAHCIEESGYMVNNNDPGDDWAIVVGMNKLNYDHEDVNDKNSDGTRFLLEKIVPYSEYRFQYITHHDIALLKLRTEITYEDDKQPICLGGGRVPKAGSKCFISGWGYTTGSPKDTTLSYHLKDAEIPVVSFNKCRQTGIWYKLLNEDSHMCAGDSSKPGLDSCGGDSGGPLSCLDEASGQYYLAGVTSFGFSDCGKAGHLGIYARMETYEPWVHETIEADKTMSSAPPSYDSFYGYDYSADYKSTFSNGKNW</sequence>
<dbReference type="PROSITE" id="PS50240">
    <property type="entry name" value="TRYPSIN_DOM"/>
    <property type="match status" value="1"/>
</dbReference>
<dbReference type="PROSITE" id="PS50092">
    <property type="entry name" value="TSP1"/>
    <property type="match status" value="3"/>
</dbReference>
<dbReference type="PROSITE" id="PS00135">
    <property type="entry name" value="TRYPSIN_SER"/>
    <property type="match status" value="1"/>
</dbReference>
<dbReference type="GO" id="GO:0004252">
    <property type="term" value="F:serine-type endopeptidase activity"/>
    <property type="evidence" value="ECO:0007669"/>
    <property type="project" value="InterPro"/>
</dbReference>
<keyword evidence="6" id="KW-0732">Signal</keyword>
<dbReference type="InterPro" id="IPR009003">
    <property type="entry name" value="Peptidase_S1_PA"/>
</dbReference>
<dbReference type="Gene3D" id="2.40.10.10">
    <property type="entry name" value="Trypsin-like serine proteases"/>
    <property type="match status" value="2"/>
</dbReference>
<dbReference type="InterPro" id="IPR000884">
    <property type="entry name" value="TSP1_rpt"/>
</dbReference>
<dbReference type="InterPro" id="IPR001314">
    <property type="entry name" value="Peptidase_S1A"/>
</dbReference>
<evidence type="ECO:0000256" key="4">
    <source>
        <dbReference type="ARBA" id="ARBA00023157"/>
    </source>
</evidence>
<keyword evidence="3 5" id="KW-0720">Serine protease</keyword>
<evidence type="ECO:0000256" key="2">
    <source>
        <dbReference type="ARBA" id="ARBA00022801"/>
    </source>
</evidence>
<dbReference type="PRINTS" id="PR00722">
    <property type="entry name" value="CHYMOTRYPSIN"/>
</dbReference>
<dbReference type="InterPro" id="IPR036383">
    <property type="entry name" value="TSP1_rpt_sf"/>
</dbReference>
<dbReference type="InterPro" id="IPR033116">
    <property type="entry name" value="TRYPSIN_SER"/>
</dbReference>
<dbReference type="InterPro" id="IPR001254">
    <property type="entry name" value="Trypsin_dom"/>
</dbReference>
<dbReference type="SUPFAM" id="SSF50494">
    <property type="entry name" value="Trypsin-like serine proteases"/>
    <property type="match status" value="1"/>
</dbReference>
<protein>
    <recommendedName>
        <fullName evidence="7">Peptidase S1 domain-containing protein</fullName>
    </recommendedName>
</protein>